<protein>
    <submittedName>
        <fullName evidence="2">Uncharacterized protein</fullName>
    </submittedName>
</protein>
<accession>A0A8H7KHS7</accession>
<feature type="compositionally biased region" description="Basic residues" evidence="1">
    <location>
        <begin position="80"/>
        <end position="89"/>
    </location>
</feature>
<evidence type="ECO:0000256" key="1">
    <source>
        <dbReference type="SAM" id="MobiDB-lite"/>
    </source>
</evidence>
<name>A0A8H7KHS7_AGABI</name>
<gene>
    <name evidence="2" type="ORF">Agabi119p4_4945</name>
</gene>
<feature type="region of interest" description="Disordered" evidence="1">
    <location>
        <begin position="1"/>
        <end position="98"/>
    </location>
</feature>
<dbReference type="Proteomes" id="UP000629468">
    <property type="component" value="Unassembled WGS sequence"/>
</dbReference>
<sequence length="98" mass="11139">MVNDFGGMSDHDEYQGEEYIHAKSSPLKDGRRLDNQFIVQIDDTPKAQPGNNKRGIKRQSKKGEDATEYESKPTSDLKIRTRVKNKHLPAKLTQPVDT</sequence>
<organism evidence="2 3">
    <name type="scientific">Agaricus bisporus var. burnettii</name>
    <dbReference type="NCBI Taxonomy" id="192524"/>
    <lineage>
        <taxon>Eukaryota</taxon>
        <taxon>Fungi</taxon>
        <taxon>Dikarya</taxon>
        <taxon>Basidiomycota</taxon>
        <taxon>Agaricomycotina</taxon>
        <taxon>Agaricomycetes</taxon>
        <taxon>Agaricomycetidae</taxon>
        <taxon>Agaricales</taxon>
        <taxon>Agaricineae</taxon>
        <taxon>Agaricaceae</taxon>
        <taxon>Agaricus</taxon>
    </lineage>
</organism>
<reference evidence="2 3" key="1">
    <citation type="journal article" name="Sci. Rep.">
        <title>Telomere-to-telomere assembled and centromere annotated genomes of the two main subspecies of the button mushroom Agaricus bisporus reveal especially polymorphic chromosome ends.</title>
        <authorList>
            <person name="Sonnenberg A.S.M."/>
            <person name="Sedaghat-Telgerd N."/>
            <person name="Lavrijssen B."/>
            <person name="Ohm R.A."/>
            <person name="Hendrickx P.M."/>
            <person name="Scholtmeijer K."/>
            <person name="Baars J.J.P."/>
            <person name="van Peer A."/>
        </authorList>
    </citation>
    <scope>NUCLEOTIDE SEQUENCE [LARGE SCALE GENOMIC DNA]</scope>
    <source>
        <strain evidence="2 3">H119_p4</strain>
    </source>
</reference>
<feature type="compositionally biased region" description="Basic and acidic residues" evidence="1">
    <location>
        <begin position="61"/>
        <end position="79"/>
    </location>
</feature>
<evidence type="ECO:0000313" key="3">
    <source>
        <dbReference type="Proteomes" id="UP000629468"/>
    </source>
</evidence>
<dbReference type="AlphaFoldDB" id="A0A8H7KHS7"/>
<evidence type="ECO:0000313" key="2">
    <source>
        <dbReference type="EMBL" id="KAF7776552.1"/>
    </source>
</evidence>
<feature type="compositionally biased region" description="Basic and acidic residues" evidence="1">
    <location>
        <begin position="9"/>
        <end position="34"/>
    </location>
</feature>
<proteinExistence type="predicted"/>
<comment type="caution">
    <text evidence="2">The sequence shown here is derived from an EMBL/GenBank/DDBJ whole genome shotgun (WGS) entry which is preliminary data.</text>
</comment>
<dbReference type="EMBL" id="JABXXO010000006">
    <property type="protein sequence ID" value="KAF7776552.1"/>
    <property type="molecule type" value="Genomic_DNA"/>
</dbReference>